<dbReference type="Ensembl" id="ENSCSAVT00000010388.1">
    <property type="protein sequence ID" value="ENSCSAVP00000010263.1"/>
    <property type="gene ID" value="ENSCSAVG00000006050.1"/>
</dbReference>
<accession>H2YY52</accession>
<keyword evidence="2" id="KW-1185">Reference proteome</keyword>
<protein>
    <submittedName>
        <fullName evidence="1">Uncharacterized protein</fullName>
    </submittedName>
</protein>
<sequence length="203" mass="23194">MDDSASQMMNDVEVGWDCGSPTPTAWKRYQMPNSGDYATQRKMTPEYKFKPKKPKIIHNEDNNVKSYEIARKLISDLTKFKHNNNENIHNSMDLVFEMSGQGEDLDSPLATLEDTEPILDIPVMDDSGLSDDDLFDDSFIRHADEIMKAYKSPNRPVNKTSTPMQDQSVNRVKPVNQRMPVNHIESKSAIKHLKPKVLKNKLS</sequence>
<reference evidence="2" key="1">
    <citation type="submission" date="2003-08" db="EMBL/GenBank/DDBJ databases">
        <authorList>
            <person name="Birren B."/>
            <person name="Nusbaum C."/>
            <person name="Abebe A."/>
            <person name="Abouelleil A."/>
            <person name="Adekoya E."/>
            <person name="Ait-zahra M."/>
            <person name="Allen N."/>
            <person name="Allen T."/>
            <person name="An P."/>
            <person name="Anderson M."/>
            <person name="Anderson S."/>
            <person name="Arachchi H."/>
            <person name="Armbruster J."/>
            <person name="Bachantsang P."/>
            <person name="Baldwin J."/>
            <person name="Barry A."/>
            <person name="Bayul T."/>
            <person name="Blitshsteyn B."/>
            <person name="Bloom T."/>
            <person name="Blye J."/>
            <person name="Boguslavskiy L."/>
            <person name="Borowsky M."/>
            <person name="Boukhgalter B."/>
            <person name="Brunache A."/>
            <person name="Butler J."/>
            <person name="Calixte N."/>
            <person name="Calvo S."/>
            <person name="Camarata J."/>
            <person name="Campo K."/>
            <person name="Chang J."/>
            <person name="Cheshatsang Y."/>
            <person name="Citroen M."/>
            <person name="Collymore A."/>
            <person name="Considine T."/>
            <person name="Cook A."/>
            <person name="Cooke P."/>
            <person name="Corum B."/>
            <person name="Cuomo C."/>
            <person name="David R."/>
            <person name="Dawoe T."/>
            <person name="Degray S."/>
            <person name="Dodge S."/>
            <person name="Dooley K."/>
            <person name="Dorje P."/>
            <person name="Dorjee K."/>
            <person name="Dorris L."/>
            <person name="Duffey N."/>
            <person name="Dupes A."/>
            <person name="Elkins T."/>
            <person name="Engels R."/>
            <person name="Erickson J."/>
            <person name="Farina A."/>
            <person name="Faro S."/>
            <person name="Ferreira P."/>
            <person name="Fischer H."/>
            <person name="Fitzgerald M."/>
            <person name="Foley K."/>
            <person name="Gage D."/>
            <person name="Galagan J."/>
            <person name="Gearin G."/>
            <person name="Gnerre S."/>
            <person name="Gnirke A."/>
            <person name="Goyette A."/>
            <person name="Graham J."/>
            <person name="Grandbois E."/>
            <person name="Gyaltsen K."/>
            <person name="Hafez N."/>
            <person name="Hagopian D."/>
            <person name="Hagos B."/>
            <person name="Hall J."/>
            <person name="Hatcher B."/>
            <person name="Heller A."/>
            <person name="Higgins H."/>
            <person name="Honan T."/>
            <person name="Horn A."/>
            <person name="Houde N."/>
            <person name="Hughes L."/>
            <person name="Hulme W."/>
            <person name="Husby E."/>
            <person name="Iliev I."/>
            <person name="Jaffe D."/>
            <person name="Jones C."/>
            <person name="Kamal M."/>
            <person name="Kamat A."/>
            <person name="Kamvysselis M."/>
            <person name="Karlsson E."/>
            <person name="Kells C."/>
            <person name="Kieu A."/>
            <person name="Kisner P."/>
            <person name="Kodira C."/>
            <person name="Kulbokas E."/>
            <person name="Labutti K."/>
            <person name="Lama D."/>
            <person name="Landers T."/>
            <person name="Leger J."/>
            <person name="Levine S."/>
            <person name="Lewis D."/>
            <person name="Lewis T."/>
            <person name="Lindblad-toh K."/>
            <person name="Liu X."/>
            <person name="Lokyitsang T."/>
            <person name="Lokyitsang Y."/>
            <person name="Lucien O."/>
            <person name="Lui A."/>
            <person name="Ma L.J."/>
            <person name="Mabbitt R."/>
            <person name="Macdonald J."/>
            <person name="Maclean C."/>
            <person name="Major J."/>
            <person name="Manning J."/>
            <person name="Marabella R."/>
            <person name="Maru K."/>
            <person name="Matthews C."/>
            <person name="Mauceli E."/>
            <person name="Mccarthy M."/>
            <person name="Mcdonough S."/>
            <person name="Mcghee T."/>
            <person name="Meldrim J."/>
            <person name="Meneus L."/>
            <person name="Mesirov J."/>
            <person name="Mihalev A."/>
            <person name="Mihova T."/>
            <person name="Mikkelsen T."/>
            <person name="Mlenga V."/>
            <person name="Moru K."/>
            <person name="Mozes J."/>
            <person name="Mulrain L."/>
            <person name="Munson G."/>
            <person name="Naylor J."/>
            <person name="Newes C."/>
            <person name="Nguyen C."/>
            <person name="Nguyen N."/>
            <person name="Nguyen T."/>
            <person name="Nicol R."/>
            <person name="Nielsen C."/>
            <person name="Nizzari M."/>
            <person name="Norbu C."/>
            <person name="Norbu N."/>
            <person name="O'donnell P."/>
            <person name="Okoawo O."/>
            <person name="O'leary S."/>
            <person name="Omotosho B."/>
            <person name="O'neill K."/>
            <person name="Osman S."/>
            <person name="Parker S."/>
            <person name="Perrin D."/>
            <person name="Phunkhang P."/>
            <person name="Piqani B."/>
            <person name="Purcell S."/>
            <person name="Rachupka T."/>
            <person name="Ramasamy U."/>
            <person name="Rameau R."/>
            <person name="Ray V."/>
            <person name="Raymond C."/>
            <person name="Retta R."/>
            <person name="Richardson S."/>
            <person name="Rise C."/>
            <person name="Rodriguez J."/>
            <person name="Rogers J."/>
            <person name="Rogov P."/>
            <person name="Rutman M."/>
            <person name="Schupbach R."/>
            <person name="Seaman C."/>
            <person name="Settipalli S."/>
            <person name="Sharpe T."/>
            <person name="Sheridan J."/>
            <person name="Sherpa N."/>
            <person name="Shi J."/>
            <person name="Smirnov S."/>
            <person name="Smith C."/>
            <person name="Sougnez C."/>
            <person name="Spencer B."/>
            <person name="Stalker J."/>
            <person name="Stange-thomann N."/>
            <person name="Stavropoulos S."/>
            <person name="Stetson K."/>
            <person name="Stone C."/>
            <person name="Stone S."/>
            <person name="Stubbs M."/>
            <person name="Talamas J."/>
            <person name="Tchuinga P."/>
            <person name="Tenzing P."/>
            <person name="Tesfaye S."/>
            <person name="Theodore J."/>
            <person name="Thoulutsang Y."/>
            <person name="Topham K."/>
            <person name="Towey S."/>
            <person name="Tsamla T."/>
            <person name="Tsomo N."/>
            <person name="Vallee D."/>
            <person name="Vassiliev H."/>
            <person name="Venkataraman V."/>
            <person name="Vinson J."/>
            <person name="Vo A."/>
            <person name="Wade C."/>
            <person name="Wang S."/>
            <person name="Wangchuk T."/>
            <person name="Wangdi T."/>
            <person name="Whittaker C."/>
            <person name="Wilkinson J."/>
            <person name="Wu Y."/>
            <person name="Wyman D."/>
            <person name="Yadav S."/>
            <person name="Yang S."/>
            <person name="Yang X."/>
            <person name="Yeager S."/>
            <person name="Yee E."/>
            <person name="Young G."/>
            <person name="Zainoun J."/>
            <person name="Zembeck L."/>
            <person name="Zimmer A."/>
            <person name="Zody M."/>
            <person name="Lander E."/>
        </authorList>
    </citation>
    <scope>NUCLEOTIDE SEQUENCE [LARGE SCALE GENOMIC DNA]</scope>
</reference>
<dbReference type="Proteomes" id="UP000007875">
    <property type="component" value="Unassembled WGS sequence"/>
</dbReference>
<name>H2YY52_CIOSA</name>
<proteinExistence type="predicted"/>
<evidence type="ECO:0000313" key="1">
    <source>
        <dbReference type="Ensembl" id="ENSCSAVP00000010263.1"/>
    </source>
</evidence>
<dbReference type="HOGENOM" id="CLU_1348530_0_0_1"/>
<dbReference type="AlphaFoldDB" id="H2YY52"/>
<evidence type="ECO:0000313" key="2">
    <source>
        <dbReference type="Proteomes" id="UP000007875"/>
    </source>
</evidence>
<organism evidence="1 2">
    <name type="scientific">Ciona savignyi</name>
    <name type="common">Pacific transparent sea squirt</name>
    <dbReference type="NCBI Taxonomy" id="51511"/>
    <lineage>
        <taxon>Eukaryota</taxon>
        <taxon>Metazoa</taxon>
        <taxon>Chordata</taxon>
        <taxon>Tunicata</taxon>
        <taxon>Ascidiacea</taxon>
        <taxon>Phlebobranchia</taxon>
        <taxon>Cionidae</taxon>
        <taxon>Ciona</taxon>
    </lineage>
</organism>
<reference evidence="1" key="2">
    <citation type="submission" date="2025-08" db="UniProtKB">
        <authorList>
            <consortium name="Ensembl"/>
        </authorList>
    </citation>
    <scope>IDENTIFICATION</scope>
</reference>
<reference evidence="1" key="3">
    <citation type="submission" date="2025-09" db="UniProtKB">
        <authorList>
            <consortium name="Ensembl"/>
        </authorList>
    </citation>
    <scope>IDENTIFICATION</scope>
</reference>
<dbReference type="GeneTree" id="ENSGT00530000066470"/>
<dbReference type="InParanoid" id="H2YY52"/>